<accession>A0AAU7NU76</accession>
<dbReference type="AlphaFoldDB" id="A0AAU7NU76"/>
<feature type="chain" id="PRO_5043504394" description="Periplasmic ATP/GTP-binding protein" evidence="1">
    <location>
        <begin position="26"/>
        <end position="297"/>
    </location>
</feature>
<dbReference type="Proteomes" id="UP001225378">
    <property type="component" value="Chromosome"/>
</dbReference>
<name>A0AAU7NU76_9GAMM</name>
<gene>
    <name evidence="2" type="ORF">Q9L42_019365</name>
</gene>
<evidence type="ECO:0008006" key="4">
    <source>
        <dbReference type="Google" id="ProtNLM"/>
    </source>
</evidence>
<evidence type="ECO:0000313" key="3">
    <source>
        <dbReference type="Proteomes" id="UP001225378"/>
    </source>
</evidence>
<feature type="signal peptide" evidence="1">
    <location>
        <begin position="1"/>
        <end position="25"/>
    </location>
</feature>
<evidence type="ECO:0000313" key="2">
    <source>
        <dbReference type="EMBL" id="XBS20478.1"/>
    </source>
</evidence>
<dbReference type="SUPFAM" id="SSF63825">
    <property type="entry name" value="YWTD domain"/>
    <property type="match status" value="1"/>
</dbReference>
<organism evidence="2 3">
    <name type="scientific">Methylomarinum roseum</name>
    <dbReference type="NCBI Taxonomy" id="3067653"/>
    <lineage>
        <taxon>Bacteria</taxon>
        <taxon>Pseudomonadati</taxon>
        <taxon>Pseudomonadota</taxon>
        <taxon>Gammaproteobacteria</taxon>
        <taxon>Methylococcales</taxon>
        <taxon>Methylococcaceae</taxon>
        <taxon>Methylomarinum</taxon>
    </lineage>
</organism>
<dbReference type="InterPro" id="IPR011042">
    <property type="entry name" value="6-blade_b-propeller_TolB-like"/>
</dbReference>
<dbReference type="KEGG" id="mech:Q9L42_019365"/>
<keyword evidence="1" id="KW-0732">Signal</keyword>
<reference evidence="2 3" key="1">
    <citation type="journal article" date="2024" name="Microbiology">
        <title>Methylomarinum rosea sp. nov., a novel halophilic methanotrophic bacterium from the hypersaline Lake Elton.</title>
        <authorList>
            <person name="Suleimanov R.Z."/>
            <person name="Oshkin I.Y."/>
            <person name="Danilova O.V."/>
            <person name="Suzina N.E."/>
            <person name="Dedysh S.N."/>
        </authorList>
    </citation>
    <scope>NUCLEOTIDE SEQUENCE [LARGE SCALE GENOMIC DNA]</scope>
    <source>
        <strain evidence="2 3">Ch1-1</strain>
    </source>
</reference>
<evidence type="ECO:0000256" key="1">
    <source>
        <dbReference type="SAM" id="SignalP"/>
    </source>
</evidence>
<protein>
    <recommendedName>
        <fullName evidence="4">Periplasmic ATP/GTP-binding protein</fullName>
    </recommendedName>
</protein>
<keyword evidence="3" id="KW-1185">Reference proteome</keyword>
<proteinExistence type="predicted"/>
<dbReference type="RefSeq" id="WP_305906744.1">
    <property type="nucleotide sequence ID" value="NZ_CP157743.1"/>
</dbReference>
<sequence length="297" mass="31431">MKTALTHKTFASLLMALSFSTTTLATEGDKAIEVADVGFATPESVEYDAAGDIYLVTNINGGSLAVDGNGFISKLAPDGKVIELKWIDGANNGVTLNAPKGAAIVGDNLWVTDIDQVHVFALSDGQQKKSIKIEGSTFLNGITPGAGDYVYVTDSGLSEGMAPSGSDAIYKVWASGKYEVIVKDKGMGRPNGIWDDNGRLVVVTFGSGKMFAIDRSGRQIALPTPPHDGLDGLVKLADGRFLISSWGGSAIYALDKDDNFTTLADSLDAPADLGVDTKRQRVLIPLFKQNKVVILPF</sequence>
<dbReference type="EMBL" id="CP157743">
    <property type="protein sequence ID" value="XBS20478.1"/>
    <property type="molecule type" value="Genomic_DNA"/>
</dbReference>
<dbReference type="Gene3D" id="2.120.10.30">
    <property type="entry name" value="TolB, C-terminal domain"/>
    <property type="match status" value="1"/>
</dbReference>